<dbReference type="GO" id="GO:0005886">
    <property type="term" value="C:plasma membrane"/>
    <property type="evidence" value="ECO:0007669"/>
    <property type="project" value="UniProtKB-SubCell"/>
</dbReference>
<evidence type="ECO:0000256" key="1">
    <source>
        <dbReference type="ARBA" id="ARBA00004651"/>
    </source>
</evidence>
<feature type="domain" description="Cation-transporting P-type ATPase N-terminal" evidence="11">
    <location>
        <begin position="2"/>
        <end position="75"/>
    </location>
</feature>
<dbReference type="InterPro" id="IPR059000">
    <property type="entry name" value="ATPase_P-type_domA"/>
</dbReference>
<dbReference type="InterPro" id="IPR018303">
    <property type="entry name" value="ATPase_P-typ_P_site"/>
</dbReference>
<dbReference type="InterPro" id="IPR036412">
    <property type="entry name" value="HAD-like_sf"/>
</dbReference>
<dbReference type="InterPro" id="IPR023298">
    <property type="entry name" value="ATPase_P-typ_TM_dom_sf"/>
</dbReference>
<dbReference type="Gene3D" id="3.40.50.1000">
    <property type="entry name" value="HAD superfamily/HAD-like"/>
    <property type="match status" value="1"/>
</dbReference>
<dbReference type="Gene3D" id="3.40.1110.10">
    <property type="entry name" value="Calcium-transporting ATPase, cytoplasmic domain N"/>
    <property type="match status" value="1"/>
</dbReference>
<dbReference type="InterPro" id="IPR008250">
    <property type="entry name" value="ATPase_P-typ_transduc_dom_A_sf"/>
</dbReference>
<evidence type="ECO:0000256" key="10">
    <source>
        <dbReference type="SAM" id="Phobius"/>
    </source>
</evidence>
<dbReference type="Gene3D" id="2.70.150.10">
    <property type="entry name" value="Calcium-transporting ATPase, cytoplasmic transduction domain A"/>
    <property type="match status" value="1"/>
</dbReference>
<dbReference type="InterPro" id="IPR044492">
    <property type="entry name" value="P_typ_ATPase_HD_dom"/>
</dbReference>
<dbReference type="InterPro" id="IPR050510">
    <property type="entry name" value="Cation_transp_ATPase_P-type"/>
</dbReference>
<dbReference type="Pfam" id="PF13246">
    <property type="entry name" value="Cation_ATPase"/>
    <property type="match status" value="1"/>
</dbReference>
<evidence type="ECO:0000313" key="13">
    <source>
        <dbReference type="Proteomes" id="UP000179115"/>
    </source>
</evidence>
<feature type="transmembrane region" description="Helical" evidence="10">
    <location>
        <begin position="757"/>
        <end position="779"/>
    </location>
</feature>
<dbReference type="SFLD" id="SFLDS00003">
    <property type="entry name" value="Haloacid_Dehalogenase"/>
    <property type="match status" value="1"/>
</dbReference>
<dbReference type="SFLD" id="SFLDG00002">
    <property type="entry name" value="C1.7:_P-type_atpase_like"/>
    <property type="match status" value="1"/>
</dbReference>
<dbReference type="InterPro" id="IPR006068">
    <property type="entry name" value="ATPase_P-typ_cation-transptr_C"/>
</dbReference>
<dbReference type="SUPFAM" id="SSF81653">
    <property type="entry name" value="Calcium ATPase, transduction domain A"/>
    <property type="match status" value="1"/>
</dbReference>
<dbReference type="SMART" id="SM00831">
    <property type="entry name" value="Cation_ATPase_N"/>
    <property type="match status" value="1"/>
</dbReference>
<dbReference type="SUPFAM" id="SSF81660">
    <property type="entry name" value="Metal cation-transporting ATPase, ATP-binding domain N"/>
    <property type="match status" value="1"/>
</dbReference>
<dbReference type="STRING" id="1798508.A3A35_02155"/>
<keyword evidence="5" id="KW-0547">Nucleotide-binding</keyword>
<keyword evidence="6" id="KW-0067">ATP-binding</keyword>
<evidence type="ECO:0000256" key="5">
    <source>
        <dbReference type="ARBA" id="ARBA00022741"/>
    </source>
</evidence>
<dbReference type="InterPro" id="IPR001757">
    <property type="entry name" value="P_typ_ATPase"/>
</dbReference>
<keyword evidence="3" id="KW-1003">Cell membrane</keyword>
<evidence type="ECO:0000313" key="12">
    <source>
        <dbReference type="EMBL" id="OGG71515.1"/>
    </source>
</evidence>
<comment type="caution">
    <text evidence="12">The sequence shown here is derived from an EMBL/GenBank/DDBJ whole genome shotgun (WGS) entry which is preliminary data.</text>
</comment>
<evidence type="ECO:0000256" key="8">
    <source>
        <dbReference type="ARBA" id="ARBA00022989"/>
    </source>
</evidence>
<dbReference type="Proteomes" id="UP000179115">
    <property type="component" value="Unassembled WGS sequence"/>
</dbReference>
<evidence type="ECO:0000256" key="9">
    <source>
        <dbReference type="ARBA" id="ARBA00023136"/>
    </source>
</evidence>
<reference evidence="12 13" key="1">
    <citation type="journal article" date="2016" name="Nat. Commun.">
        <title>Thousands of microbial genomes shed light on interconnected biogeochemical processes in an aquifer system.</title>
        <authorList>
            <person name="Anantharaman K."/>
            <person name="Brown C.T."/>
            <person name="Hug L.A."/>
            <person name="Sharon I."/>
            <person name="Castelle C.J."/>
            <person name="Probst A.J."/>
            <person name="Thomas B.C."/>
            <person name="Singh A."/>
            <person name="Wilkins M.J."/>
            <person name="Karaoz U."/>
            <person name="Brodie E.L."/>
            <person name="Williams K.H."/>
            <person name="Hubbard S.S."/>
            <person name="Banfield J.F."/>
        </authorList>
    </citation>
    <scope>NUCLEOTIDE SEQUENCE [LARGE SCALE GENOMIC DNA]</scope>
</reference>
<dbReference type="Pfam" id="PF08282">
    <property type="entry name" value="Hydrolase_3"/>
    <property type="match status" value="1"/>
</dbReference>
<dbReference type="InterPro" id="IPR004014">
    <property type="entry name" value="ATPase_P-typ_cation-transptr_N"/>
</dbReference>
<accession>A0A1F6ECW2</accession>
<dbReference type="SUPFAM" id="SSF56784">
    <property type="entry name" value="HAD-like"/>
    <property type="match status" value="1"/>
</dbReference>
<name>A0A1F6ECW2_9BACT</name>
<keyword evidence="7" id="KW-1278">Translocase</keyword>
<dbReference type="PANTHER" id="PTHR43294">
    <property type="entry name" value="SODIUM/POTASSIUM-TRANSPORTING ATPASE SUBUNIT ALPHA"/>
    <property type="match status" value="1"/>
</dbReference>
<keyword evidence="4 10" id="KW-0812">Transmembrane</keyword>
<evidence type="ECO:0000256" key="7">
    <source>
        <dbReference type="ARBA" id="ARBA00022967"/>
    </source>
</evidence>
<feature type="transmembrane region" description="Helical" evidence="10">
    <location>
        <begin position="79"/>
        <end position="95"/>
    </location>
</feature>
<evidence type="ECO:0000256" key="2">
    <source>
        <dbReference type="ARBA" id="ARBA00005675"/>
    </source>
</evidence>
<dbReference type="EMBL" id="MFLV01000017">
    <property type="protein sequence ID" value="OGG71515.1"/>
    <property type="molecule type" value="Genomic_DNA"/>
</dbReference>
<dbReference type="Pfam" id="PF00689">
    <property type="entry name" value="Cation_ATPase_C"/>
    <property type="match status" value="1"/>
</dbReference>
<evidence type="ECO:0000256" key="3">
    <source>
        <dbReference type="ARBA" id="ARBA00022475"/>
    </source>
</evidence>
<dbReference type="GO" id="GO:0016887">
    <property type="term" value="F:ATP hydrolysis activity"/>
    <property type="evidence" value="ECO:0007669"/>
    <property type="project" value="InterPro"/>
</dbReference>
<organism evidence="12 13">
    <name type="scientific">Candidatus Kaiserbacteria bacterium RIFCSPLOWO2_01_FULL_51_21</name>
    <dbReference type="NCBI Taxonomy" id="1798508"/>
    <lineage>
        <taxon>Bacteria</taxon>
        <taxon>Candidatus Kaiseribacteriota</taxon>
    </lineage>
</organism>
<dbReference type="SFLD" id="SFLDF00027">
    <property type="entry name" value="p-type_atpase"/>
    <property type="match status" value="1"/>
</dbReference>
<dbReference type="InterPro" id="IPR023214">
    <property type="entry name" value="HAD_sf"/>
</dbReference>
<feature type="transmembrane region" description="Helical" evidence="10">
    <location>
        <begin position="822"/>
        <end position="842"/>
    </location>
</feature>
<dbReference type="PANTHER" id="PTHR43294:SF21">
    <property type="entry name" value="CATION TRANSPORTING ATPASE"/>
    <property type="match status" value="1"/>
</dbReference>
<comment type="subcellular location">
    <subcellularLocation>
        <location evidence="1">Cell membrane</location>
        <topology evidence="1">Multi-pass membrane protein</topology>
    </subcellularLocation>
</comment>
<dbReference type="PRINTS" id="PR00120">
    <property type="entry name" value="HATPASE"/>
</dbReference>
<keyword evidence="8 10" id="KW-1133">Transmembrane helix</keyword>
<feature type="transmembrane region" description="Helical" evidence="10">
    <location>
        <begin position="267"/>
        <end position="293"/>
    </location>
</feature>
<evidence type="ECO:0000256" key="6">
    <source>
        <dbReference type="ARBA" id="ARBA00022840"/>
    </source>
</evidence>
<dbReference type="SUPFAM" id="SSF81665">
    <property type="entry name" value="Calcium ATPase, transmembrane domain M"/>
    <property type="match status" value="1"/>
</dbReference>
<dbReference type="AlphaFoldDB" id="A0A1F6ECW2"/>
<comment type="similarity">
    <text evidence="2">Belongs to the cation transport ATPase (P-type) (TC 3.A.3) family. Type IIA subfamily.</text>
</comment>
<sequence length="887" mass="96813">MVWHSASLETIYASLDTSEKGLSDDKAGGRLKKYGANVLPSERPYSRLRLFLSQFESPLIAILASAVALSLYIGHYSDAIFIGVVLLINTTVAFYQEDKVNRSLRALKKIARVSARVLRGGQREIDSAGLVLGDVVFLSAGDKVPADIRLIEAKELSVNESSLTGEWSATFKYVGVLAEKMSLGDRTNMAYLGTLVEEGSGAGVVVATGSATEFGGIVSLIKETSEHKTPLQKKILSLSRIVGAFVLLVSFFMVVVGYTTGQDSNDILIAALALSVSAIPAGILPAITVILVLGMRRILAHKALVRKLIANETLGGVTVICTDKTGTLTKGIMQVSHILTGSRELLHGKNAFPGLSGGNGVESHIVALKIATLTNDAFIENPDAELHEWVIRGRPTERAFLVAGAHAGLRKEELERAHPLIDRLPFDSTRKFAASLHEEGVSRRRVQVVGAPEILLSRVANLEIDGRQVKLDSHEYTELVKRFEALTAQGLRVIACAYRIVPGNAAGPLPKLIENLTLVGFIALQDPLREDAKEAISETRRAGIRTIIITGDHRLTARSIGEEIGLAIHDDEIIEGVDIERMSEWALADRMRTVKLCARVSPHHKLRLVEALRANNEVVAMVGDGVNDAPALKAADIGIAVGTGTEVAKEVSDMVLLDNSFKTIVKAIEQGRIIFQNIRKVFVYLVADDFSQLFIFFCSMLLGLPLPLLAAQILWINLVEDGLPDIALTTEQEIAGVMERPPRRSDEPIVDGPLRSWMGAVFVITGVAAFVTYATLLYFGQDLQETRTTIFALMGFDSLLFAYSVRSFHRSLFRRSIFSNRYLNAAAFLGMVFLFVGVYVPFFQGVLSTVPLDAGHWLIVVVVGFMEIILIEAAKWFVFMRPSRLAH</sequence>
<dbReference type="PRINTS" id="PR00119">
    <property type="entry name" value="CATATPASE"/>
</dbReference>
<feature type="transmembrane region" description="Helical" evidence="10">
    <location>
        <begin position="241"/>
        <end position="261"/>
    </location>
</feature>
<dbReference type="PROSITE" id="PS00154">
    <property type="entry name" value="ATPASE_E1_E2"/>
    <property type="match status" value="1"/>
</dbReference>
<gene>
    <name evidence="12" type="ORF">A3A35_02155</name>
</gene>
<dbReference type="Gene3D" id="1.20.1110.10">
    <property type="entry name" value="Calcium-transporting ATPase, transmembrane domain"/>
    <property type="match status" value="1"/>
</dbReference>
<feature type="transmembrane region" description="Helical" evidence="10">
    <location>
        <begin position="854"/>
        <end position="878"/>
    </location>
</feature>
<dbReference type="NCBIfam" id="TIGR01494">
    <property type="entry name" value="ATPase_P-type"/>
    <property type="match status" value="2"/>
</dbReference>
<dbReference type="Pfam" id="PF00122">
    <property type="entry name" value="E1-E2_ATPase"/>
    <property type="match status" value="1"/>
</dbReference>
<dbReference type="GO" id="GO:0005524">
    <property type="term" value="F:ATP binding"/>
    <property type="evidence" value="ECO:0007669"/>
    <property type="project" value="UniProtKB-KW"/>
</dbReference>
<protein>
    <recommendedName>
        <fullName evidence="11">Cation-transporting P-type ATPase N-terminal domain-containing protein</fullName>
    </recommendedName>
</protein>
<evidence type="ECO:0000256" key="4">
    <source>
        <dbReference type="ARBA" id="ARBA00022692"/>
    </source>
</evidence>
<proteinExistence type="inferred from homology"/>
<evidence type="ECO:0000259" key="11">
    <source>
        <dbReference type="SMART" id="SM00831"/>
    </source>
</evidence>
<keyword evidence="9 10" id="KW-0472">Membrane</keyword>
<dbReference type="InterPro" id="IPR023299">
    <property type="entry name" value="ATPase_P-typ_cyto_dom_N"/>
</dbReference>
<feature type="transmembrane region" description="Helical" evidence="10">
    <location>
        <begin position="693"/>
        <end position="715"/>
    </location>
</feature>
<dbReference type="Pfam" id="PF00690">
    <property type="entry name" value="Cation_ATPase_N"/>
    <property type="match status" value="1"/>
</dbReference>